<evidence type="ECO:0000313" key="11">
    <source>
        <dbReference type="Proteomes" id="UP000008549"/>
    </source>
</evidence>
<dbReference type="FunFam" id="2.60.120.260:FF:000370">
    <property type="entry name" value="Protein CBG10890"/>
    <property type="match status" value="1"/>
</dbReference>
<organism evidence="10 11">
    <name type="scientific">Caenorhabditis briggsae</name>
    <dbReference type="NCBI Taxonomy" id="6238"/>
    <lineage>
        <taxon>Eukaryota</taxon>
        <taxon>Metazoa</taxon>
        <taxon>Ecdysozoa</taxon>
        <taxon>Nematoda</taxon>
        <taxon>Chromadorea</taxon>
        <taxon>Rhabditida</taxon>
        <taxon>Rhabditina</taxon>
        <taxon>Rhabditomorpha</taxon>
        <taxon>Rhabditoidea</taxon>
        <taxon>Rhabditidae</taxon>
        <taxon>Peloderinae</taxon>
        <taxon>Caenorhabditis</taxon>
    </lineage>
</organism>
<keyword evidence="11" id="KW-1185">Reference proteome</keyword>
<dbReference type="Pfam" id="PF21317">
    <property type="entry name" value="BetaGal_ABD_1"/>
    <property type="match status" value="2"/>
</dbReference>
<accession>A8XC77</accession>
<keyword evidence="5" id="KW-0326">Glycosidase</keyword>
<sequence length="1041" mass="118485">MDPLKNFRAETATSFEIDKVNHQFLLDVNPFIYLAREIHYFQIPTDKSEDRLKRVRALGFTVPVPWNLHQLNRNSFMNEASKRWNTLLPKLEPLLRKNGGPILMAQIEHYYRLTRICDRLYILDLANLAKKYIVNDIVLYSVDVSIMPFMRCGLVPGILSTNEMQPNSDANAITLLAQVDHESVRNPYLATTGFGQASERFVHRKNHFENTARLQYENNKLHAITTCGQLNISRYADHAYIYLNGEFQGTLYAKMAEIHNNTIDLTNCKSGSNNLEILVEITGRSHTMYPSISKGIQEPVFLNDNILVSWKSCQVSFETTGLNDVANYGKILNQIQNIQKVDNIKQPALFYGTLNLPNDPVDTYVDARGWGKVFITVNNYNINRYWSTEGPQFQLFSGNFQKLKIKTFILFRKDSSPSFKLNTTTSQFLLDGDPFTYIAGEIHYFRIPHLKWDDRLKRVRALGFNAITVPVPWNFHQLFQDDDPLWSGDHDLVKFIKTANTNGLYTILRVGPYISAEWDNGGLPWWLIRNGKINKFRSSDAAYMAEVTQWFKHLLPKIAPLLRKNAGPVLMIQIEHLYGLLGICDQLYMLDLANLVWEHLGNDVVLFTTDAPVVQFMRCGTLPNVLPTIEITPTNVDGTVENWFNLQKAFMQGAPAVASQFVINPYKMWGRNVTDRYANSVIIQTAKTAFALNASISFHMTHGGTTFGFWNGAVEPYPVTTSYDSFAPISESGDVNELYIDIRGWILSIPGWAYPPTPVPANLPRTAYPTVQLTVFDTISGFILGVNPECWATKETPRTAEYIRDGYGYVYYNTVSHCKSIIECGQLYIPTFSDNAYVFLNQNFVGALYKQFNSIHNNTIDVQGCLDQFNSLEIIVEITGRPHNYYPDMSRGIQGNVYMHNITLENWESCVVPIDTYEVSMVEENYEKLQRHIEENMDLQKSKSAVTTNPSVFIGNLHISGAPADTFLDTRGWGKGVVTINQYNIGRYWASVGPQQTLFVPSEFLHKGTNLIMFYEFEGATTACTTTSCTAKFTNVPIFDY</sequence>
<reference evidence="10 11" key="2">
    <citation type="journal article" date="2011" name="PLoS Genet.">
        <title>Caenorhabditis briggsae recombinant inbred line genotypes reveal inter-strain incompatibility and the evolution of recombination.</title>
        <authorList>
            <person name="Ross J.A."/>
            <person name="Koboldt D.C."/>
            <person name="Staisch J.E."/>
            <person name="Chamberlin H.M."/>
            <person name="Gupta B.P."/>
            <person name="Miller R.D."/>
            <person name="Baird S.E."/>
            <person name="Haag E.S."/>
        </authorList>
    </citation>
    <scope>NUCLEOTIDE SEQUENCE [LARGE SCALE GENOMIC DNA]</scope>
    <source>
        <strain evidence="10 11">AF16</strain>
    </source>
</reference>
<evidence type="ECO:0000259" key="8">
    <source>
        <dbReference type="Pfam" id="PF21317"/>
    </source>
</evidence>
<evidence type="ECO:0000256" key="1">
    <source>
        <dbReference type="ARBA" id="ARBA00009809"/>
    </source>
</evidence>
<keyword evidence="3" id="KW-0378">Hydrolase</keyword>
<dbReference type="WormBase" id="CBG10890">
    <property type="protein sequence ID" value="CBP49606"/>
    <property type="gene ID" value="WBGene00032143"/>
    <property type="gene designation" value="Cbr-bgal-2"/>
</dbReference>
<gene>
    <name evidence="12" type="primary">bgal-2</name>
    <name evidence="10 12" type="ORF">CBG10890</name>
    <name evidence="10" type="ORF">CBG_10890</name>
</gene>
<protein>
    <submittedName>
        <fullName evidence="10">Protein CBG10890</fullName>
    </submittedName>
</protein>
<name>A8XC77_CAEBR</name>
<dbReference type="InterPro" id="IPR031330">
    <property type="entry name" value="Gly_Hdrlase_35_cat"/>
</dbReference>
<dbReference type="SUPFAM" id="SSF49785">
    <property type="entry name" value="Galactose-binding domain-like"/>
    <property type="match status" value="2"/>
</dbReference>
<evidence type="ECO:0000313" key="10">
    <source>
        <dbReference type="EMBL" id="CAP30175.2"/>
    </source>
</evidence>
<evidence type="ECO:0000259" key="7">
    <source>
        <dbReference type="Pfam" id="PF01301"/>
    </source>
</evidence>
<keyword evidence="2" id="KW-0732">Signal</keyword>
<dbReference type="InterPro" id="IPR048912">
    <property type="entry name" value="BetaGal1-like_ABD1"/>
</dbReference>
<feature type="domain" description="Glycoside hydrolase 35 catalytic" evidence="7">
    <location>
        <begin position="73"/>
        <end position="203"/>
    </location>
</feature>
<evidence type="ECO:0000256" key="2">
    <source>
        <dbReference type="ARBA" id="ARBA00022729"/>
    </source>
</evidence>
<dbReference type="FunFam" id="3.20.20.80:FF:000017">
    <property type="entry name" value="Beta-galactosidase"/>
    <property type="match status" value="1"/>
</dbReference>
<dbReference type="Pfam" id="PF01301">
    <property type="entry name" value="Glyco_hydro_35"/>
    <property type="match status" value="2"/>
</dbReference>
<dbReference type="GO" id="GO:0019388">
    <property type="term" value="P:galactose catabolic process"/>
    <property type="evidence" value="ECO:0000318"/>
    <property type="project" value="GO_Central"/>
</dbReference>
<evidence type="ECO:0000256" key="4">
    <source>
        <dbReference type="ARBA" id="ARBA00023180"/>
    </source>
</evidence>
<dbReference type="SUPFAM" id="SSF51445">
    <property type="entry name" value="(Trans)glycosidases"/>
    <property type="match status" value="2"/>
</dbReference>
<feature type="domain" description="Glycoside hydrolase 35 catalytic" evidence="7">
    <location>
        <begin position="427"/>
        <end position="746"/>
    </location>
</feature>
<dbReference type="FunCoup" id="A8XC77">
    <property type="interactions" value="886"/>
</dbReference>
<dbReference type="HOGENOM" id="CLU_292608_0_0_1"/>
<dbReference type="Pfam" id="PF21467">
    <property type="entry name" value="BetaGal_gal-bd"/>
    <property type="match status" value="2"/>
</dbReference>
<feature type="domain" description="Beta-galactosidase galactose-binding" evidence="9">
    <location>
        <begin position="347"/>
        <end position="396"/>
    </location>
</feature>
<dbReference type="Gene3D" id="2.60.120.260">
    <property type="entry name" value="Galactose-binding domain-like"/>
    <property type="match status" value="3"/>
</dbReference>
<dbReference type="AlphaFoldDB" id="A8XC77"/>
<evidence type="ECO:0000256" key="3">
    <source>
        <dbReference type="ARBA" id="ARBA00022801"/>
    </source>
</evidence>
<evidence type="ECO:0000259" key="9">
    <source>
        <dbReference type="Pfam" id="PF21467"/>
    </source>
</evidence>
<dbReference type="GO" id="GO:0004565">
    <property type="term" value="F:beta-galactosidase activity"/>
    <property type="evidence" value="ECO:0000318"/>
    <property type="project" value="GO_Central"/>
</dbReference>
<dbReference type="InterPro" id="IPR001944">
    <property type="entry name" value="Glycoside_Hdrlase_35"/>
</dbReference>
<proteinExistence type="inferred from homology"/>
<evidence type="ECO:0000256" key="5">
    <source>
        <dbReference type="ARBA" id="ARBA00023295"/>
    </source>
</evidence>
<dbReference type="STRING" id="6238.A8XC77"/>
<dbReference type="InterPro" id="IPR008979">
    <property type="entry name" value="Galactose-bd-like_sf"/>
</dbReference>
<dbReference type="eggNOG" id="KOG0496">
    <property type="taxonomic scope" value="Eukaryota"/>
</dbReference>
<reference evidence="10 11" key="1">
    <citation type="journal article" date="2003" name="PLoS Biol.">
        <title>The genome sequence of Caenorhabditis briggsae: a platform for comparative genomics.</title>
        <authorList>
            <person name="Stein L.D."/>
            <person name="Bao Z."/>
            <person name="Blasiar D."/>
            <person name="Blumenthal T."/>
            <person name="Brent M.R."/>
            <person name="Chen N."/>
            <person name="Chinwalla A."/>
            <person name="Clarke L."/>
            <person name="Clee C."/>
            <person name="Coghlan A."/>
            <person name="Coulson A."/>
            <person name="D'Eustachio P."/>
            <person name="Fitch D.H."/>
            <person name="Fulton L.A."/>
            <person name="Fulton R.E."/>
            <person name="Griffiths-Jones S."/>
            <person name="Harris T.W."/>
            <person name="Hillier L.W."/>
            <person name="Kamath R."/>
            <person name="Kuwabara P.E."/>
            <person name="Mardis E.R."/>
            <person name="Marra M.A."/>
            <person name="Miner T.L."/>
            <person name="Minx P."/>
            <person name="Mullikin J.C."/>
            <person name="Plumb R.W."/>
            <person name="Rogers J."/>
            <person name="Schein J.E."/>
            <person name="Sohrmann M."/>
            <person name="Spieth J."/>
            <person name="Stajich J.E."/>
            <person name="Wei C."/>
            <person name="Willey D."/>
            <person name="Wilson R.K."/>
            <person name="Durbin R."/>
            <person name="Waterston R.H."/>
        </authorList>
    </citation>
    <scope>NUCLEOTIDE SEQUENCE [LARGE SCALE GENOMIC DNA]</scope>
    <source>
        <strain evidence="10 11">AF16</strain>
    </source>
</reference>
<dbReference type="InterPro" id="IPR017853">
    <property type="entry name" value="GH"/>
</dbReference>
<dbReference type="InterPro" id="IPR048913">
    <property type="entry name" value="BetaGal_gal-bd"/>
</dbReference>
<dbReference type="Proteomes" id="UP000008549">
    <property type="component" value="Unassembled WGS sequence"/>
</dbReference>
<evidence type="ECO:0000256" key="6">
    <source>
        <dbReference type="RuleBase" id="RU003679"/>
    </source>
</evidence>
<comment type="similarity">
    <text evidence="1 6">Belongs to the glycosyl hydrolase 35 family.</text>
</comment>
<feature type="domain" description="Beta-galactosidase galactose-binding" evidence="9">
    <location>
        <begin position="952"/>
        <end position="1010"/>
    </location>
</feature>
<feature type="domain" description="Beta-galactosidase 1-like first all-beta" evidence="8">
    <location>
        <begin position="229"/>
        <end position="314"/>
    </location>
</feature>
<dbReference type="PANTHER" id="PTHR23421">
    <property type="entry name" value="BETA-GALACTOSIDASE RELATED"/>
    <property type="match status" value="1"/>
</dbReference>
<dbReference type="InParanoid" id="A8XC77"/>
<dbReference type="PRINTS" id="PR00742">
    <property type="entry name" value="GLHYDRLASE35"/>
</dbReference>
<dbReference type="EMBL" id="HE601482">
    <property type="protein sequence ID" value="CAP30175.2"/>
    <property type="molecule type" value="Genomic_DNA"/>
</dbReference>
<evidence type="ECO:0000313" key="12">
    <source>
        <dbReference type="WormBase" id="CBG10890"/>
    </source>
</evidence>
<dbReference type="GO" id="GO:0005773">
    <property type="term" value="C:vacuole"/>
    <property type="evidence" value="ECO:0000318"/>
    <property type="project" value="GO_Central"/>
</dbReference>
<dbReference type="FunFam" id="2.60.120.260:FF:000148">
    <property type="entry name" value="Beta-galactosidase, putative"/>
    <property type="match status" value="1"/>
</dbReference>
<keyword evidence="4" id="KW-0325">Glycoprotein</keyword>
<feature type="domain" description="Beta-galactosidase 1-like first all-beta" evidence="8">
    <location>
        <begin position="797"/>
        <end position="909"/>
    </location>
</feature>
<dbReference type="Gene3D" id="3.20.20.80">
    <property type="entry name" value="Glycosidases"/>
    <property type="match status" value="3"/>
</dbReference>